<keyword evidence="3" id="KW-0378">Hydrolase</keyword>
<organism evidence="6 7">
    <name type="scientific">Candidatus Olsenella excrementavium</name>
    <dbReference type="NCBI Taxonomy" id="2838709"/>
    <lineage>
        <taxon>Bacteria</taxon>
        <taxon>Bacillati</taxon>
        <taxon>Actinomycetota</taxon>
        <taxon>Coriobacteriia</taxon>
        <taxon>Coriobacteriales</taxon>
        <taxon>Atopobiaceae</taxon>
        <taxon>Olsenella</taxon>
    </lineage>
</organism>
<keyword evidence="2" id="KW-0479">Metal-binding</keyword>
<evidence type="ECO:0000313" key="6">
    <source>
        <dbReference type="EMBL" id="HIY80339.1"/>
    </source>
</evidence>
<dbReference type="GO" id="GO:0016787">
    <property type="term" value="F:hydrolase activity"/>
    <property type="evidence" value="ECO:0007669"/>
    <property type="project" value="UniProtKB-KW"/>
</dbReference>
<dbReference type="EMBL" id="DXCP01000057">
    <property type="protein sequence ID" value="HIY80339.1"/>
    <property type="molecule type" value="Genomic_DNA"/>
</dbReference>
<reference evidence="6" key="1">
    <citation type="journal article" date="2021" name="PeerJ">
        <title>Extensive microbial diversity within the chicken gut microbiome revealed by metagenomics and culture.</title>
        <authorList>
            <person name="Gilroy R."/>
            <person name="Ravi A."/>
            <person name="Getino M."/>
            <person name="Pursley I."/>
            <person name="Horton D.L."/>
            <person name="Alikhan N.F."/>
            <person name="Baker D."/>
            <person name="Gharbi K."/>
            <person name="Hall N."/>
            <person name="Watson M."/>
            <person name="Adriaenssens E.M."/>
            <person name="Foster-Nyarko E."/>
            <person name="Jarju S."/>
            <person name="Secka A."/>
            <person name="Antonio M."/>
            <person name="Oren A."/>
            <person name="Chaudhuri R.R."/>
            <person name="La Ragione R."/>
            <person name="Hildebrand F."/>
            <person name="Pallen M.J."/>
        </authorList>
    </citation>
    <scope>NUCLEOTIDE SEQUENCE</scope>
    <source>
        <strain evidence="6">ChiHjej10B9-743</strain>
    </source>
</reference>
<keyword evidence="1" id="KW-0540">Nuclease</keyword>
<evidence type="ECO:0000256" key="2">
    <source>
        <dbReference type="ARBA" id="ARBA00022723"/>
    </source>
</evidence>
<protein>
    <submittedName>
        <fullName evidence="6">PIN domain-containing protein</fullName>
    </submittedName>
</protein>
<reference evidence="6" key="2">
    <citation type="submission" date="2021-04" db="EMBL/GenBank/DDBJ databases">
        <authorList>
            <person name="Gilroy R."/>
        </authorList>
    </citation>
    <scope>NUCLEOTIDE SEQUENCE</scope>
    <source>
        <strain evidence="6">ChiHjej10B9-743</strain>
    </source>
</reference>
<dbReference type="SUPFAM" id="SSF88723">
    <property type="entry name" value="PIN domain-like"/>
    <property type="match status" value="1"/>
</dbReference>
<dbReference type="GO" id="GO:0046872">
    <property type="term" value="F:metal ion binding"/>
    <property type="evidence" value="ECO:0007669"/>
    <property type="project" value="UniProtKB-KW"/>
</dbReference>
<gene>
    <name evidence="6" type="ORF">IAA42_07915</name>
</gene>
<dbReference type="AlphaFoldDB" id="A0A9D2CHW3"/>
<keyword evidence="4" id="KW-0460">Magnesium</keyword>
<dbReference type="Proteomes" id="UP000824133">
    <property type="component" value="Unassembled WGS sequence"/>
</dbReference>
<dbReference type="CDD" id="cd09854">
    <property type="entry name" value="PIN_VapC-like"/>
    <property type="match status" value="1"/>
</dbReference>
<evidence type="ECO:0000259" key="5">
    <source>
        <dbReference type="Pfam" id="PF13470"/>
    </source>
</evidence>
<proteinExistence type="predicted"/>
<evidence type="ECO:0000256" key="4">
    <source>
        <dbReference type="ARBA" id="ARBA00022842"/>
    </source>
</evidence>
<name>A0A9D2CHW3_9ACTN</name>
<dbReference type="Pfam" id="PF13470">
    <property type="entry name" value="PIN_3"/>
    <property type="match status" value="1"/>
</dbReference>
<dbReference type="GO" id="GO:0004518">
    <property type="term" value="F:nuclease activity"/>
    <property type="evidence" value="ECO:0007669"/>
    <property type="project" value="UniProtKB-KW"/>
</dbReference>
<evidence type="ECO:0000256" key="1">
    <source>
        <dbReference type="ARBA" id="ARBA00022722"/>
    </source>
</evidence>
<sequence length="152" mass="17447">MIPVLVDSNVIVDFLAERTSFYEEARKLLVFSEFGDYELWMSSSQITDVHYILSNGGRRSELPAAREALRGLRGFVRMCSPGEREVDLALDSTWEDFEDALVYQAAVSIGARAIVTRNERDFSLSSIPALSPTAFFPWFEHRYGRYYEELPF</sequence>
<comment type="caution">
    <text evidence="6">The sequence shown here is derived from an EMBL/GenBank/DDBJ whole genome shotgun (WGS) entry which is preliminary data.</text>
</comment>
<evidence type="ECO:0000313" key="7">
    <source>
        <dbReference type="Proteomes" id="UP000824133"/>
    </source>
</evidence>
<dbReference type="InterPro" id="IPR029060">
    <property type="entry name" value="PIN-like_dom_sf"/>
</dbReference>
<accession>A0A9D2CHW3</accession>
<dbReference type="InterPro" id="IPR002716">
    <property type="entry name" value="PIN_dom"/>
</dbReference>
<feature type="domain" description="PIN" evidence="5">
    <location>
        <begin position="4"/>
        <end position="119"/>
    </location>
</feature>
<evidence type="ECO:0000256" key="3">
    <source>
        <dbReference type="ARBA" id="ARBA00022801"/>
    </source>
</evidence>